<organism evidence="2">
    <name type="scientific">Bifidobacterium longum subsp. infantis CCUG 52486</name>
    <dbReference type="NCBI Taxonomy" id="537937"/>
    <lineage>
        <taxon>Bacteria</taxon>
        <taxon>Bacillati</taxon>
        <taxon>Actinomycetota</taxon>
        <taxon>Actinomycetes</taxon>
        <taxon>Bifidobacteriales</taxon>
        <taxon>Bifidobacteriaceae</taxon>
        <taxon>Bifidobacterium</taxon>
    </lineage>
</organism>
<sequence>MTNNFDDFDDFNNQGTHQNRHARLHHAMANTIDDPLSKERESHISECSTETNGSSRTATDNGPSSSAYKTHGGAQVTEICNDSRPIKPIT</sequence>
<accession>C5E996</accession>
<gene>
    <name evidence="2" type="ORF">BLIG_00671</name>
</gene>
<dbReference type="HOGENOM" id="CLU_2434939_0_0_11"/>
<reference evidence="2" key="1">
    <citation type="submission" date="2008-08" db="EMBL/GenBank/DDBJ databases">
        <title>Annotation of Bifidobacterium longum subsp. infantis CCUG 52486.</title>
        <authorList>
            <consortium name="The Broad Institute Genome Sequencing Platform"/>
            <person name="Gougoulias C."/>
            <person name="Tuohy K.M."/>
            <person name="Gibson G.R."/>
            <person name="Ward D."/>
            <person name="Mehta T."/>
            <person name="Young S."/>
            <person name="Jaffe D."/>
            <person name="Gnerre S."/>
            <person name="Berlin A."/>
            <person name="Heiman D."/>
            <person name="Hepburn T."/>
            <person name="Shea T."/>
            <person name="Sykes S."/>
            <person name="Alvarado L."/>
            <person name="Kodira C."/>
            <person name="Borodovsky M."/>
            <person name="Lander E."/>
            <person name="Galagan J."/>
            <person name="Nusbaum C."/>
            <person name="Birren B."/>
        </authorList>
    </citation>
    <scope>NUCLEOTIDE SEQUENCE [LARGE SCALE GENOMIC DNA]</scope>
    <source>
        <strain evidence="2">CCUG 52486</strain>
    </source>
</reference>
<feature type="compositionally biased region" description="Acidic residues" evidence="1">
    <location>
        <begin position="1"/>
        <end position="10"/>
    </location>
</feature>
<feature type="compositionally biased region" description="Basic and acidic residues" evidence="1">
    <location>
        <begin position="35"/>
        <end position="44"/>
    </location>
</feature>
<feature type="region of interest" description="Disordered" evidence="1">
    <location>
        <begin position="1"/>
        <end position="90"/>
    </location>
</feature>
<name>C5E996_BIFLI</name>
<dbReference type="Proteomes" id="UP000005084">
    <property type="component" value="Unassembled WGS sequence"/>
</dbReference>
<dbReference type="EMBL" id="DS990238">
    <property type="protein sequence ID" value="EEQ54720.1"/>
    <property type="molecule type" value="Genomic_DNA"/>
</dbReference>
<evidence type="ECO:0000256" key="1">
    <source>
        <dbReference type="SAM" id="MobiDB-lite"/>
    </source>
</evidence>
<dbReference type="AlphaFoldDB" id="C5E996"/>
<proteinExistence type="predicted"/>
<protein>
    <submittedName>
        <fullName evidence="2">Uncharacterized protein</fullName>
    </submittedName>
</protein>
<evidence type="ECO:0000313" key="2">
    <source>
        <dbReference type="EMBL" id="EEQ54720.1"/>
    </source>
</evidence>
<feature type="compositionally biased region" description="Polar residues" evidence="1">
    <location>
        <begin position="45"/>
        <end position="68"/>
    </location>
</feature>